<dbReference type="PANTHER" id="PTHR13528:SF2">
    <property type="entry name" value="LARGE RIBOSOMAL SUBUNIT PROTEIN BL28M"/>
    <property type="match status" value="1"/>
</dbReference>
<keyword evidence="6" id="KW-1185">Reference proteome</keyword>
<comment type="similarity">
    <text evidence="1">Belongs to the bacterial ribosomal protein bL28 family.</text>
</comment>
<dbReference type="AlphaFoldDB" id="A0A5B6W6K5"/>
<dbReference type="InterPro" id="IPR026569">
    <property type="entry name" value="Ribosomal_bL28"/>
</dbReference>
<evidence type="ECO:0000256" key="4">
    <source>
        <dbReference type="SAM" id="MobiDB-lite"/>
    </source>
</evidence>
<evidence type="ECO:0000256" key="1">
    <source>
        <dbReference type="ARBA" id="ARBA00008760"/>
    </source>
</evidence>
<sequence length="110" mass="12394">MCEERTGARRGSSRKSGCDSAEKKESVTPSSDSPTRYAFFSGVKDLGRGTHLKDIPKGKLQFVNLQYKKVWWEVGKRYVKLRLSSKALKTIEKNGLDDVAKKVGTDLRKE</sequence>
<protein>
    <submittedName>
        <fullName evidence="5">Ribosomal L28 family</fullName>
    </submittedName>
</protein>
<dbReference type="OrthoDB" id="361870at2759"/>
<feature type="region of interest" description="Disordered" evidence="4">
    <location>
        <begin position="1"/>
        <end position="34"/>
    </location>
</feature>
<proteinExistence type="inferred from homology"/>
<keyword evidence="3" id="KW-0687">Ribonucleoprotein</keyword>
<dbReference type="GO" id="GO:0003735">
    <property type="term" value="F:structural constituent of ribosome"/>
    <property type="evidence" value="ECO:0007669"/>
    <property type="project" value="InterPro"/>
</dbReference>
<accession>A0A5B6W6K5</accession>
<gene>
    <name evidence="5" type="primary">rpmB</name>
    <name evidence="5" type="ORF">EPI10_010817</name>
</gene>
<name>A0A5B6W6K5_9ROSI</name>
<dbReference type="PANTHER" id="PTHR13528">
    <property type="entry name" value="39S RIBOSOMAL PROTEIN L28, MITOCHONDRIAL"/>
    <property type="match status" value="1"/>
</dbReference>
<dbReference type="GO" id="GO:1990904">
    <property type="term" value="C:ribonucleoprotein complex"/>
    <property type="evidence" value="ECO:0007669"/>
    <property type="project" value="UniProtKB-KW"/>
</dbReference>
<keyword evidence="2" id="KW-0689">Ribosomal protein</keyword>
<evidence type="ECO:0000256" key="3">
    <source>
        <dbReference type="ARBA" id="ARBA00023274"/>
    </source>
</evidence>
<feature type="compositionally biased region" description="Basic and acidic residues" evidence="4">
    <location>
        <begin position="16"/>
        <end position="26"/>
    </location>
</feature>
<reference evidence="6" key="1">
    <citation type="journal article" date="2019" name="Plant Biotechnol. J.">
        <title>Genome sequencing of the Australian wild diploid species Gossypium australe highlights disease resistance and delayed gland morphogenesis.</title>
        <authorList>
            <person name="Cai Y."/>
            <person name="Cai X."/>
            <person name="Wang Q."/>
            <person name="Wang P."/>
            <person name="Zhang Y."/>
            <person name="Cai C."/>
            <person name="Xu Y."/>
            <person name="Wang K."/>
            <person name="Zhou Z."/>
            <person name="Wang C."/>
            <person name="Geng S."/>
            <person name="Li B."/>
            <person name="Dong Q."/>
            <person name="Hou Y."/>
            <person name="Wang H."/>
            <person name="Ai P."/>
            <person name="Liu Z."/>
            <person name="Yi F."/>
            <person name="Sun M."/>
            <person name="An G."/>
            <person name="Cheng J."/>
            <person name="Zhang Y."/>
            <person name="Shi Q."/>
            <person name="Xie Y."/>
            <person name="Shi X."/>
            <person name="Chang Y."/>
            <person name="Huang F."/>
            <person name="Chen Y."/>
            <person name="Hong S."/>
            <person name="Mi L."/>
            <person name="Sun Q."/>
            <person name="Zhang L."/>
            <person name="Zhou B."/>
            <person name="Peng R."/>
            <person name="Zhang X."/>
            <person name="Liu F."/>
        </authorList>
    </citation>
    <scope>NUCLEOTIDE SEQUENCE [LARGE SCALE GENOMIC DNA]</scope>
    <source>
        <strain evidence="6">cv. PA1801</strain>
    </source>
</reference>
<dbReference type="Gene3D" id="2.30.170.40">
    <property type="entry name" value="Ribosomal protein L28/L24"/>
    <property type="match status" value="1"/>
</dbReference>
<evidence type="ECO:0000313" key="6">
    <source>
        <dbReference type="Proteomes" id="UP000325315"/>
    </source>
</evidence>
<dbReference type="EMBL" id="SMMG02000004">
    <property type="protein sequence ID" value="KAA3476884.1"/>
    <property type="molecule type" value="Genomic_DNA"/>
</dbReference>
<dbReference type="InterPro" id="IPR037147">
    <property type="entry name" value="Ribosomal_bL28_sf"/>
</dbReference>
<comment type="caution">
    <text evidence="5">The sequence shown here is derived from an EMBL/GenBank/DDBJ whole genome shotgun (WGS) entry which is preliminary data.</text>
</comment>
<dbReference type="SUPFAM" id="SSF143800">
    <property type="entry name" value="L28p-like"/>
    <property type="match status" value="1"/>
</dbReference>
<evidence type="ECO:0000313" key="5">
    <source>
        <dbReference type="EMBL" id="KAA3476884.1"/>
    </source>
</evidence>
<dbReference type="InterPro" id="IPR034704">
    <property type="entry name" value="Ribosomal_bL28/bL31-like_sf"/>
</dbReference>
<dbReference type="Proteomes" id="UP000325315">
    <property type="component" value="Unassembled WGS sequence"/>
</dbReference>
<dbReference type="Pfam" id="PF00830">
    <property type="entry name" value="Ribosomal_L28"/>
    <property type="match status" value="1"/>
</dbReference>
<dbReference type="GO" id="GO:0005840">
    <property type="term" value="C:ribosome"/>
    <property type="evidence" value="ECO:0007669"/>
    <property type="project" value="UniProtKB-KW"/>
</dbReference>
<organism evidence="5 6">
    <name type="scientific">Gossypium australe</name>
    <dbReference type="NCBI Taxonomy" id="47621"/>
    <lineage>
        <taxon>Eukaryota</taxon>
        <taxon>Viridiplantae</taxon>
        <taxon>Streptophyta</taxon>
        <taxon>Embryophyta</taxon>
        <taxon>Tracheophyta</taxon>
        <taxon>Spermatophyta</taxon>
        <taxon>Magnoliopsida</taxon>
        <taxon>eudicotyledons</taxon>
        <taxon>Gunneridae</taxon>
        <taxon>Pentapetalae</taxon>
        <taxon>rosids</taxon>
        <taxon>malvids</taxon>
        <taxon>Malvales</taxon>
        <taxon>Malvaceae</taxon>
        <taxon>Malvoideae</taxon>
        <taxon>Gossypium</taxon>
    </lineage>
</organism>
<evidence type="ECO:0000256" key="2">
    <source>
        <dbReference type="ARBA" id="ARBA00022980"/>
    </source>
</evidence>